<dbReference type="RefSeq" id="WP_244607874.1">
    <property type="nucleotide sequence ID" value="NZ_JAGIKT010000064.1"/>
</dbReference>
<evidence type="ECO:0000256" key="1">
    <source>
        <dbReference type="SAM" id="Phobius"/>
    </source>
</evidence>
<feature type="transmembrane region" description="Helical" evidence="1">
    <location>
        <begin position="39"/>
        <end position="59"/>
    </location>
</feature>
<feature type="transmembrane region" description="Helical" evidence="1">
    <location>
        <begin position="160"/>
        <end position="179"/>
    </location>
</feature>
<protein>
    <submittedName>
        <fullName evidence="2">Uncharacterized protein</fullName>
    </submittedName>
</protein>
<sequence>MSAVFSISIEAKLLAPQLRLVSVSYPELRRGGGGRRDQYIYAHGATTMLAIGLVLNTLGIGLFCWAIFTLAVYALPFFVALSIGITAYQRGAGLVGTPLIATAGGTLTLVLGQVAFAATRSSALRIAIATAFAVPAAVAGYHVVFALSQIGAPSLAGRDVFACLGAVCIGLTSWTRLMVLAKPRPFEPGEVVENPS</sequence>
<dbReference type="KEGG" id="bvz:BRAD3257_1554"/>
<name>A0A2U3PU60_9BRAD</name>
<gene>
    <name evidence="2" type="ORF">BRAD3257_1554</name>
</gene>
<accession>A0A2U3PU60</accession>
<evidence type="ECO:0000313" key="3">
    <source>
        <dbReference type="Proteomes" id="UP000246085"/>
    </source>
</evidence>
<keyword evidence="1" id="KW-0812">Transmembrane</keyword>
<feature type="transmembrane region" description="Helical" evidence="1">
    <location>
        <begin position="99"/>
        <end position="118"/>
    </location>
</feature>
<proteinExistence type="predicted"/>
<keyword evidence="1" id="KW-0472">Membrane</keyword>
<dbReference type="AlphaFoldDB" id="A0A2U3PU60"/>
<feature type="transmembrane region" description="Helical" evidence="1">
    <location>
        <begin position="124"/>
        <end position="148"/>
    </location>
</feature>
<keyword evidence="1" id="KW-1133">Transmembrane helix</keyword>
<evidence type="ECO:0000313" key="2">
    <source>
        <dbReference type="EMBL" id="SPP92682.1"/>
    </source>
</evidence>
<dbReference type="EMBL" id="LS398110">
    <property type="protein sequence ID" value="SPP92682.1"/>
    <property type="molecule type" value="Genomic_DNA"/>
</dbReference>
<organism evidence="2 3">
    <name type="scientific">Bradyrhizobium vignae</name>
    <dbReference type="NCBI Taxonomy" id="1549949"/>
    <lineage>
        <taxon>Bacteria</taxon>
        <taxon>Pseudomonadati</taxon>
        <taxon>Pseudomonadota</taxon>
        <taxon>Alphaproteobacteria</taxon>
        <taxon>Hyphomicrobiales</taxon>
        <taxon>Nitrobacteraceae</taxon>
        <taxon>Bradyrhizobium</taxon>
    </lineage>
</organism>
<feature type="transmembrane region" description="Helical" evidence="1">
    <location>
        <begin position="65"/>
        <end position="87"/>
    </location>
</feature>
<reference evidence="2 3" key="1">
    <citation type="submission" date="2018-03" db="EMBL/GenBank/DDBJ databases">
        <authorList>
            <person name="Gully D."/>
        </authorList>
    </citation>
    <scope>NUCLEOTIDE SEQUENCE [LARGE SCALE GENOMIC DNA]</scope>
    <source>
        <strain evidence="2">ORS3257</strain>
    </source>
</reference>
<dbReference type="Proteomes" id="UP000246085">
    <property type="component" value="Chromosome BRAD3257"/>
</dbReference>